<evidence type="ECO:0000313" key="1">
    <source>
        <dbReference type="EMBL" id="GAF84571.1"/>
    </source>
</evidence>
<dbReference type="Pfam" id="PF13646">
    <property type="entry name" value="HEAT_2"/>
    <property type="match status" value="2"/>
</dbReference>
<dbReference type="GO" id="GO:0016491">
    <property type="term" value="F:oxidoreductase activity"/>
    <property type="evidence" value="ECO:0007669"/>
    <property type="project" value="TreeGrafter"/>
</dbReference>
<reference evidence="1" key="1">
    <citation type="journal article" date="2014" name="Front. Microbiol.">
        <title>High frequency of phylogenetically diverse reductive dehalogenase-homologous genes in deep subseafloor sedimentary metagenomes.</title>
        <authorList>
            <person name="Kawai M."/>
            <person name="Futagami T."/>
            <person name="Toyoda A."/>
            <person name="Takaki Y."/>
            <person name="Nishi S."/>
            <person name="Hori S."/>
            <person name="Arai W."/>
            <person name="Tsubouchi T."/>
            <person name="Morono Y."/>
            <person name="Uchiyama I."/>
            <person name="Ito T."/>
            <person name="Fujiyama A."/>
            <person name="Inagaki F."/>
            <person name="Takami H."/>
        </authorList>
    </citation>
    <scope>NUCLEOTIDE SEQUENCE</scope>
    <source>
        <strain evidence="1">Expedition CK06-06</strain>
    </source>
</reference>
<dbReference type="SMART" id="SM00567">
    <property type="entry name" value="EZ_HEAT"/>
    <property type="match status" value="6"/>
</dbReference>
<dbReference type="InterPro" id="IPR011989">
    <property type="entry name" value="ARM-like"/>
</dbReference>
<name>X0TB84_9ZZZZ</name>
<dbReference type="PANTHER" id="PTHR12697">
    <property type="entry name" value="PBS LYASE HEAT-LIKE PROTEIN"/>
    <property type="match status" value="1"/>
</dbReference>
<dbReference type="InterPro" id="IPR004155">
    <property type="entry name" value="PBS_lyase_HEAT"/>
</dbReference>
<organism evidence="1">
    <name type="scientific">marine sediment metagenome</name>
    <dbReference type="NCBI Taxonomy" id="412755"/>
    <lineage>
        <taxon>unclassified sequences</taxon>
        <taxon>metagenomes</taxon>
        <taxon>ecological metagenomes</taxon>
    </lineage>
</organism>
<dbReference type="AlphaFoldDB" id="X0TB84"/>
<protein>
    <submittedName>
        <fullName evidence="1">Uncharacterized protein</fullName>
    </submittedName>
</protein>
<accession>X0TB84</accession>
<sequence length="258" mass="27967">MPKVQQLLKNDFVLVRFAAALAVGDMEYRPAKRYVQQLLKAPDEITRIGAAYAMNKLGYPESFGLLSKAITSSDQTVRANAALLLGISGNKSALPLLYRAMKDEGSDKKVSLQAAEAIAKLGDEQIYPKLWTMLISAYVFDKVMGVKAMGALGTAEAKSALITMLKDENLEVRLATAEQLGMLGYPTGEPVVLDVFKEKLTAGLDKNDTESINVLTALAIGQIGTASLTKFLPQLLKNESKLVRIAAAKAVFQRIMKN</sequence>
<dbReference type="EMBL" id="BARS01003598">
    <property type="protein sequence ID" value="GAF84571.1"/>
    <property type="molecule type" value="Genomic_DNA"/>
</dbReference>
<dbReference type="InterPro" id="IPR016024">
    <property type="entry name" value="ARM-type_fold"/>
</dbReference>
<dbReference type="Gene3D" id="1.25.10.10">
    <property type="entry name" value="Leucine-rich Repeat Variant"/>
    <property type="match status" value="2"/>
</dbReference>
<gene>
    <name evidence="1" type="ORF">S01H1_06974</name>
</gene>
<dbReference type="SUPFAM" id="SSF48371">
    <property type="entry name" value="ARM repeat"/>
    <property type="match status" value="1"/>
</dbReference>
<comment type="caution">
    <text evidence="1">The sequence shown here is derived from an EMBL/GenBank/DDBJ whole genome shotgun (WGS) entry which is preliminary data.</text>
</comment>
<proteinExistence type="predicted"/>
<dbReference type="PANTHER" id="PTHR12697:SF5">
    <property type="entry name" value="DEOXYHYPUSINE HYDROXYLASE"/>
    <property type="match status" value="1"/>
</dbReference>